<gene>
    <name evidence="2" type="ORF">PQR00_34610</name>
</gene>
<dbReference type="RefSeq" id="WP_408131963.1">
    <property type="nucleotide sequence ID" value="NZ_JAQQDH010000042.1"/>
</dbReference>
<dbReference type="SMART" id="SM01034">
    <property type="entry name" value="BLUF"/>
    <property type="match status" value="1"/>
</dbReference>
<comment type="caution">
    <text evidence="2">The sequence shown here is derived from an EMBL/GenBank/DDBJ whole genome shotgun (WGS) entry which is preliminary data.</text>
</comment>
<dbReference type="Proteomes" id="UP001629288">
    <property type="component" value="Unassembled WGS sequence"/>
</dbReference>
<dbReference type="Gene3D" id="3.30.70.100">
    <property type="match status" value="1"/>
</dbReference>
<name>A0ABW9CCS1_9BURK</name>
<organism evidence="2 3">
    <name type="scientific">Paraburkholderia strydomiana</name>
    <dbReference type="NCBI Taxonomy" id="1245417"/>
    <lineage>
        <taxon>Bacteria</taxon>
        <taxon>Pseudomonadati</taxon>
        <taxon>Pseudomonadota</taxon>
        <taxon>Betaproteobacteria</taxon>
        <taxon>Burkholderiales</taxon>
        <taxon>Burkholderiaceae</taxon>
        <taxon>Paraburkholderia</taxon>
    </lineage>
</organism>
<dbReference type="InterPro" id="IPR007024">
    <property type="entry name" value="BLUF_domain"/>
</dbReference>
<dbReference type="PROSITE" id="PS50925">
    <property type="entry name" value="BLUF"/>
    <property type="match status" value="1"/>
</dbReference>
<reference evidence="2 3" key="1">
    <citation type="journal article" date="2024" name="Chem. Sci.">
        <title>Discovery of megapolipeptins by genome mining of a Burkholderiales bacteria collection.</title>
        <authorList>
            <person name="Paulo B.S."/>
            <person name="Recchia M.J.J."/>
            <person name="Lee S."/>
            <person name="Fergusson C.H."/>
            <person name="Romanowski S.B."/>
            <person name="Hernandez A."/>
            <person name="Krull N."/>
            <person name="Liu D.Y."/>
            <person name="Cavanagh H."/>
            <person name="Bos A."/>
            <person name="Gray C.A."/>
            <person name="Murphy B.T."/>
            <person name="Linington R.G."/>
            <person name="Eustaquio A.S."/>
        </authorList>
    </citation>
    <scope>NUCLEOTIDE SEQUENCE [LARGE SCALE GENOMIC DNA]</scope>
    <source>
        <strain evidence="2 3">RL17-379-BIB-C</strain>
    </source>
</reference>
<dbReference type="Pfam" id="PF04940">
    <property type="entry name" value="BLUF"/>
    <property type="match status" value="1"/>
</dbReference>
<evidence type="ECO:0000259" key="1">
    <source>
        <dbReference type="PROSITE" id="PS50925"/>
    </source>
</evidence>
<keyword evidence="3" id="KW-1185">Reference proteome</keyword>
<dbReference type="SUPFAM" id="SSF54975">
    <property type="entry name" value="Acylphosphatase/BLUF domain-like"/>
    <property type="match status" value="1"/>
</dbReference>
<sequence length="161" mass="17641">MNRSLSGKVFGAAYISKASRSVGSAQIASLVSKARRRNEADALSGFLVRAGRNFLQYLEGPQPGVIACLRRIESDSRHYDMKILALGSTETRHFSDWSMGYFVGDAGGCERFESALTGWRGTDRSLLEEVWRIAAAAQAGPSVDRPELIIGPFEVLLRRCA</sequence>
<proteinExistence type="predicted"/>
<dbReference type="InterPro" id="IPR036046">
    <property type="entry name" value="Acylphosphatase-like_dom_sf"/>
</dbReference>
<evidence type="ECO:0000313" key="2">
    <source>
        <dbReference type="EMBL" id="MFM0448712.1"/>
    </source>
</evidence>
<protein>
    <submittedName>
        <fullName evidence="2">BLUF domain-containing protein</fullName>
    </submittedName>
</protein>
<accession>A0ABW9CCS1</accession>
<dbReference type="EMBL" id="JAQQDH010000042">
    <property type="protein sequence ID" value="MFM0448712.1"/>
    <property type="molecule type" value="Genomic_DNA"/>
</dbReference>
<feature type="domain" description="BLUF" evidence="1">
    <location>
        <begin position="9"/>
        <end position="100"/>
    </location>
</feature>
<evidence type="ECO:0000313" key="3">
    <source>
        <dbReference type="Proteomes" id="UP001629288"/>
    </source>
</evidence>